<name>A0AAV5FF36_ELECO</name>
<reference evidence="6" key="1">
    <citation type="journal article" date="2018" name="DNA Res.">
        <title>Multiple hybrid de novo genome assembly of finger millet, an orphan allotetraploid crop.</title>
        <authorList>
            <person name="Hatakeyama M."/>
            <person name="Aluri S."/>
            <person name="Balachadran M.T."/>
            <person name="Sivarajan S.R."/>
            <person name="Patrignani A."/>
            <person name="Gruter S."/>
            <person name="Poveda L."/>
            <person name="Shimizu-Inatsugi R."/>
            <person name="Baeten J."/>
            <person name="Francoijs K.J."/>
            <person name="Nataraja K.N."/>
            <person name="Reddy Y.A.N."/>
            <person name="Phadnis S."/>
            <person name="Ravikumar R.L."/>
            <person name="Schlapbach R."/>
            <person name="Sreeman S.M."/>
            <person name="Shimizu K.K."/>
        </authorList>
    </citation>
    <scope>NUCLEOTIDE SEQUENCE</scope>
</reference>
<evidence type="ECO:0000313" key="7">
    <source>
        <dbReference type="Proteomes" id="UP001054889"/>
    </source>
</evidence>
<dbReference type="CDD" id="cd01837">
    <property type="entry name" value="SGNH_plant_lipase_like"/>
    <property type="match status" value="1"/>
</dbReference>
<dbReference type="Pfam" id="PF00657">
    <property type="entry name" value="Lipase_GDSL"/>
    <property type="match status" value="1"/>
</dbReference>
<keyword evidence="4" id="KW-0325">Glycoprotein</keyword>
<gene>
    <name evidence="6" type="primary">gb21841</name>
    <name evidence="6" type="ORF">PR202_gb21841</name>
</gene>
<dbReference type="PANTHER" id="PTHR22835">
    <property type="entry name" value="ZINC FINGER FYVE DOMAIN CONTAINING PROTEIN"/>
    <property type="match status" value="1"/>
</dbReference>
<dbReference type="InterPro" id="IPR036514">
    <property type="entry name" value="SGNH_hydro_sf"/>
</dbReference>
<feature type="signal peptide" evidence="5">
    <location>
        <begin position="1"/>
        <end position="26"/>
    </location>
</feature>
<dbReference type="InterPro" id="IPR001087">
    <property type="entry name" value="GDSL"/>
</dbReference>
<dbReference type="PANTHER" id="PTHR22835:SF554">
    <property type="entry name" value="GDSL ESTERASE_LIPASE"/>
    <property type="match status" value="1"/>
</dbReference>
<comment type="similarity">
    <text evidence="1">Belongs to the 'GDSL' lipolytic enzyme family.</text>
</comment>
<evidence type="ECO:0000256" key="1">
    <source>
        <dbReference type="ARBA" id="ARBA00008668"/>
    </source>
</evidence>
<evidence type="ECO:0000256" key="5">
    <source>
        <dbReference type="SAM" id="SignalP"/>
    </source>
</evidence>
<evidence type="ECO:0000256" key="3">
    <source>
        <dbReference type="ARBA" id="ARBA00022801"/>
    </source>
</evidence>
<evidence type="ECO:0000256" key="4">
    <source>
        <dbReference type="ARBA" id="ARBA00023180"/>
    </source>
</evidence>
<organism evidence="6 7">
    <name type="scientific">Eleusine coracana subsp. coracana</name>
    <dbReference type="NCBI Taxonomy" id="191504"/>
    <lineage>
        <taxon>Eukaryota</taxon>
        <taxon>Viridiplantae</taxon>
        <taxon>Streptophyta</taxon>
        <taxon>Embryophyta</taxon>
        <taxon>Tracheophyta</taxon>
        <taxon>Spermatophyta</taxon>
        <taxon>Magnoliopsida</taxon>
        <taxon>Liliopsida</taxon>
        <taxon>Poales</taxon>
        <taxon>Poaceae</taxon>
        <taxon>PACMAD clade</taxon>
        <taxon>Chloridoideae</taxon>
        <taxon>Cynodonteae</taxon>
        <taxon>Eleusininae</taxon>
        <taxon>Eleusine</taxon>
    </lineage>
</organism>
<dbReference type="EMBL" id="BQKI01000084">
    <property type="protein sequence ID" value="GJN33262.1"/>
    <property type="molecule type" value="Genomic_DNA"/>
</dbReference>
<dbReference type="AlphaFoldDB" id="A0AAV5FF36"/>
<proteinExistence type="inferred from homology"/>
<dbReference type="GO" id="GO:0016788">
    <property type="term" value="F:hydrolase activity, acting on ester bonds"/>
    <property type="evidence" value="ECO:0007669"/>
    <property type="project" value="InterPro"/>
</dbReference>
<evidence type="ECO:0000313" key="6">
    <source>
        <dbReference type="EMBL" id="GJN33262.1"/>
    </source>
</evidence>
<dbReference type="Gene3D" id="3.40.50.1110">
    <property type="entry name" value="SGNH hydrolase"/>
    <property type="match status" value="1"/>
</dbReference>
<dbReference type="Proteomes" id="UP001054889">
    <property type="component" value="Unassembled WGS sequence"/>
</dbReference>
<dbReference type="SUPFAM" id="SSF52266">
    <property type="entry name" value="SGNH hydrolase"/>
    <property type="match status" value="1"/>
</dbReference>
<keyword evidence="3" id="KW-0378">Hydrolase</keyword>
<accession>A0AAV5FF36</accession>
<dbReference type="InterPro" id="IPR035669">
    <property type="entry name" value="SGNH_plant_lipase-like"/>
</dbReference>
<keyword evidence="7" id="KW-1185">Reference proteome</keyword>
<protein>
    <recommendedName>
        <fullName evidence="8">GDSL esterase/lipase</fullName>
    </recommendedName>
</protein>
<evidence type="ECO:0000256" key="2">
    <source>
        <dbReference type="ARBA" id="ARBA00022729"/>
    </source>
</evidence>
<comment type="caution">
    <text evidence="6">The sequence shown here is derived from an EMBL/GenBank/DDBJ whole genome shotgun (WGS) entry which is preliminary data.</text>
</comment>
<sequence length="379" mass="39728">MTMAASRVFSVTHLLVAAYAVLGGSAQPQQRGGCFARVFSFGDSIIDNGNWLRYSASSPGTVASSPYGNTFFHRPTGRFCDGRVIIDHIVDALGIPFLTPYLAGNSSKDFVNGTNFAVGGATALGQDYFKARNIDDGFVPFSLQTQMSLLKNVTRMLSSEQGLSDVMSTSLFLVGEIGGNDFNRALFRGKSADEVTSYIPDIIAVISATVTELIGLGAKRIVVPGNFPIGCSPGYLTKFQTNDTSQYDAAGCLKWANNLTQLHNAALKVELALLGQNHPDAAVLYADYYTPVMSIVADPGKQGFAAGTKPLVSCCGGGGGPYNVDFGTQCGAKGSTVCADPGAAVSWDGFHFTEHVYKVVVDAVMPSVLASCGTAGGGN</sequence>
<feature type="chain" id="PRO_5043551452" description="GDSL esterase/lipase" evidence="5">
    <location>
        <begin position="27"/>
        <end position="379"/>
    </location>
</feature>
<evidence type="ECO:0008006" key="8">
    <source>
        <dbReference type="Google" id="ProtNLM"/>
    </source>
</evidence>
<reference evidence="6" key="2">
    <citation type="submission" date="2021-12" db="EMBL/GenBank/DDBJ databases">
        <title>Resequencing data analysis of finger millet.</title>
        <authorList>
            <person name="Hatakeyama M."/>
            <person name="Aluri S."/>
            <person name="Balachadran M.T."/>
            <person name="Sivarajan S.R."/>
            <person name="Poveda L."/>
            <person name="Shimizu-Inatsugi R."/>
            <person name="Schlapbach R."/>
            <person name="Sreeman S.M."/>
            <person name="Shimizu K.K."/>
        </authorList>
    </citation>
    <scope>NUCLEOTIDE SEQUENCE</scope>
</reference>
<keyword evidence="2 5" id="KW-0732">Signal</keyword>